<dbReference type="SUPFAM" id="SSF53448">
    <property type="entry name" value="Nucleotide-diphospho-sugar transferases"/>
    <property type="match status" value="1"/>
</dbReference>
<dbReference type="Pfam" id="PF00535">
    <property type="entry name" value="Glycos_transf_2"/>
    <property type="match status" value="1"/>
</dbReference>
<keyword evidence="3" id="KW-1185">Reference proteome</keyword>
<dbReference type="Proteomes" id="UP001163152">
    <property type="component" value="Chromosome"/>
</dbReference>
<evidence type="ECO:0000313" key="2">
    <source>
        <dbReference type="EMBL" id="WAL60037.1"/>
    </source>
</evidence>
<dbReference type="PANTHER" id="PTHR43685">
    <property type="entry name" value="GLYCOSYLTRANSFERASE"/>
    <property type="match status" value="1"/>
</dbReference>
<protein>
    <submittedName>
        <fullName evidence="2">Hormogonium polysaccharide biosynthesis glycosyltransferase HpsE</fullName>
    </submittedName>
</protein>
<dbReference type="PANTHER" id="PTHR43685:SF3">
    <property type="entry name" value="SLR2126 PROTEIN"/>
    <property type="match status" value="1"/>
</dbReference>
<dbReference type="InterPro" id="IPR050834">
    <property type="entry name" value="Glycosyltransf_2"/>
</dbReference>
<feature type="domain" description="Glycosyltransferase 2-like" evidence="1">
    <location>
        <begin position="5"/>
        <end position="140"/>
    </location>
</feature>
<evidence type="ECO:0000313" key="3">
    <source>
        <dbReference type="Proteomes" id="UP001163152"/>
    </source>
</evidence>
<sequence>MVNFTVAIRAYNAGDRLPVLLDHLKVQTHTESFVWEVLVVDNNSCDNTAALVQAYQASWGAICALRYVFEPQQGAAIARRRAMQEAQGEWVGFLDDDNLPAPNWVAAAYGFGQAHAKAGAFGGQIHGQYEQLPPQNFGRIACFLAIVERRQPFCYNSKANGRKTDRVLPPGAGLVIRKQAWLESIPLTQVIQGPTGASIASKGEDIEVLTYLRQAGWEIWNNPEMHIYHAIPAWRLERDYLLQLVRGVGLAKHSLRMLNYKRWQIPFVTIGYLMNDFYKAVAYFLKYRQHLKTDVVVACEMELLVSSFLSPLYNLKRKRTLS</sequence>
<dbReference type="InterPro" id="IPR001173">
    <property type="entry name" value="Glyco_trans_2-like"/>
</dbReference>
<accession>A0A9E8ZBZ2</accession>
<dbReference type="AlphaFoldDB" id="A0A9E8ZBZ2"/>
<dbReference type="CDD" id="cd00761">
    <property type="entry name" value="Glyco_tranf_GTA_type"/>
    <property type="match status" value="1"/>
</dbReference>
<evidence type="ECO:0000259" key="1">
    <source>
        <dbReference type="Pfam" id="PF00535"/>
    </source>
</evidence>
<dbReference type="EMBL" id="CP113797">
    <property type="protein sequence ID" value="WAL60037.1"/>
    <property type="molecule type" value="Genomic_DNA"/>
</dbReference>
<dbReference type="KEGG" id="tsin:OXH18_23165"/>
<dbReference type="Gene3D" id="3.90.550.10">
    <property type="entry name" value="Spore Coat Polysaccharide Biosynthesis Protein SpsA, Chain A"/>
    <property type="match status" value="1"/>
</dbReference>
<gene>
    <name evidence="2" type="primary">hpsE</name>
    <name evidence="2" type="ORF">OXH18_23165</name>
</gene>
<dbReference type="RefSeq" id="WP_268609869.1">
    <property type="nucleotide sequence ID" value="NZ_CP113797.1"/>
</dbReference>
<dbReference type="InterPro" id="IPR029044">
    <property type="entry name" value="Nucleotide-diphossugar_trans"/>
</dbReference>
<organism evidence="2 3">
    <name type="scientific">Thermocoleostomius sinensis A174</name>
    <dbReference type="NCBI Taxonomy" id="2016057"/>
    <lineage>
        <taxon>Bacteria</taxon>
        <taxon>Bacillati</taxon>
        <taxon>Cyanobacteriota</taxon>
        <taxon>Cyanophyceae</taxon>
        <taxon>Oculatellales</taxon>
        <taxon>Oculatellaceae</taxon>
        <taxon>Thermocoleostomius</taxon>
    </lineage>
</organism>
<name>A0A9E8ZBZ2_9CYAN</name>
<reference evidence="2" key="1">
    <citation type="submission" date="2022-12" db="EMBL/GenBank/DDBJ databases">
        <title>Polyphasic identification of a Novel Hot-Spring Cyanobacterium Ocullathermofonsia sinensis gen nov. sp. nov. and Genomic Insights on its Adaptations to the Thermal Habitat.</title>
        <authorList>
            <person name="Daroch M."/>
            <person name="Tang J."/>
            <person name="Jiang Y."/>
        </authorList>
    </citation>
    <scope>NUCLEOTIDE SEQUENCE</scope>
    <source>
        <strain evidence="2">PKUAC-SCTA174</strain>
    </source>
</reference>
<proteinExistence type="predicted"/>
<dbReference type="NCBIfam" id="NF038302">
    <property type="entry name" value="EPS_HpsE"/>
    <property type="match status" value="1"/>
</dbReference>